<feature type="domain" description="Baseplate protein J-like barrel" evidence="1">
    <location>
        <begin position="94"/>
        <end position="181"/>
    </location>
</feature>
<organism evidence="3 4">
    <name type="scientific">Roseburia intestinalis L1-82</name>
    <dbReference type="NCBI Taxonomy" id="536231"/>
    <lineage>
        <taxon>Bacteria</taxon>
        <taxon>Bacillati</taxon>
        <taxon>Bacillota</taxon>
        <taxon>Clostridia</taxon>
        <taxon>Lachnospirales</taxon>
        <taxon>Lachnospiraceae</taxon>
        <taxon>Roseburia</taxon>
    </lineage>
</organism>
<dbReference type="PANTHER" id="PTHR37829">
    <property type="entry name" value="PHAGE-LIKE ELEMENT PBSX PROTEIN XKDT"/>
    <property type="match status" value="1"/>
</dbReference>
<keyword evidence="4" id="KW-1185">Reference proteome</keyword>
<evidence type="ECO:0000313" key="4">
    <source>
        <dbReference type="Proteomes" id="UP000294398"/>
    </source>
</evidence>
<dbReference type="Proteomes" id="UP000294398">
    <property type="component" value="Chromosome"/>
</dbReference>
<dbReference type="InterPro" id="IPR006949">
    <property type="entry name" value="Barrel_Baseplate_J-like"/>
</dbReference>
<dbReference type="RefSeq" id="WP_134523076.1">
    <property type="nucleotide sequence ID" value="NZ_LR027880.1"/>
</dbReference>
<evidence type="ECO:0000259" key="2">
    <source>
        <dbReference type="Pfam" id="PF26078"/>
    </source>
</evidence>
<dbReference type="Pfam" id="PF26078">
    <property type="entry name" value="Baseplate_J_M"/>
    <property type="match status" value="1"/>
</dbReference>
<evidence type="ECO:0000313" key="3">
    <source>
        <dbReference type="EMBL" id="VCV21112.1"/>
    </source>
</evidence>
<dbReference type="InterPro" id="IPR058531">
    <property type="entry name" value="Baseplate_J_M"/>
</dbReference>
<sequence>MSSTSELQFIETDAGQIYDFIMYVLENGVTEELYPGDERRIFGETLATLVVALYSTMNDSAKQSTLRYARGDVLDALGEFAGVFRIEALPATTTVRFSLKEAVTQNIIITKGTRVTSDYSRYFKTTETTVLQAGSLYVDAEVESEEGGTTYNDIPVGEINVLVDMIPFIDGVSNTEETAGGGDEENDEDLRERIRLAPASRSTAGPKNSYKYYAVSADATVADAHVSSPSPGVVVITPILYGGEIPDQSVLDKVLAACNADDVRPLTDKVEVSAPTIQSYDIELKYYTTAANETAVVENIESSGGSIDQYIYWQGSSLDRNINPDYLRKLILCPEDSDGNHLTGADRVDIIKPVYTELSATTVAKFSGKLTVSHEVEG</sequence>
<dbReference type="PANTHER" id="PTHR37829:SF3">
    <property type="entry name" value="PROTEIN JAYE-RELATED"/>
    <property type="match status" value="1"/>
</dbReference>
<name>A0AAQ2Z6I3_9FIRM</name>
<dbReference type="AlphaFoldDB" id="A0AAQ2Z6I3"/>
<feature type="domain" description="Baseplate J-like central" evidence="2">
    <location>
        <begin position="202"/>
        <end position="274"/>
    </location>
</feature>
<reference evidence="3 4" key="1">
    <citation type="submission" date="2018-09" db="EMBL/GenBank/DDBJ databases">
        <authorList>
            <person name="Petit M.-A."/>
            <person name="Lossouarn J."/>
        </authorList>
    </citation>
    <scope>NUCLEOTIDE SEQUENCE [LARGE SCALE GENOMIC DNA]</scope>
    <source>
        <strain evidence="3 4">L1-82</strain>
    </source>
</reference>
<gene>
    <name evidence="3" type="ORF">RIL182_00982</name>
</gene>
<accession>A0AAQ2Z6I3</accession>
<dbReference type="Pfam" id="PF04865">
    <property type="entry name" value="Baseplate_J"/>
    <property type="match status" value="1"/>
</dbReference>
<protein>
    <submittedName>
        <fullName evidence="3">Baseplate J family protein</fullName>
    </submittedName>
</protein>
<proteinExistence type="predicted"/>
<evidence type="ECO:0000259" key="1">
    <source>
        <dbReference type="Pfam" id="PF04865"/>
    </source>
</evidence>
<dbReference type="GeneID" id="61432259"/>
<dbReference type="EMBL" id="LR027880">
    <property type="protein sequence ID" value="VCV21112.1"/>
    <property type="molecule type" value="Genomic_DNA"/>
</dbReference>
<dbReference type="InterPro" id="IPR052399">
    <property type="entry name" value="Phage_Baseplate_Assmbl_Protein"/>
</dbReference>